<dbReference type="EMBL" id="BFEA01003716">
    <property type="protein sequence ID" value="GBG45250.1"/>
    <property type="molecule type" value="Genomic_DNA"/>
</dbReference>
<dbReference type="Gramene" id="GBG45250">
    <property type="protein sequence ID" value="GBG45250"/>
    <property type="gene ID" value="CBR_g78690"/>
</dbReference>
<name>A0A388JKU5_CHABU</name>
<keyword evidence="3" id="KW-1185">Reference proteome</keyword>
<organism evidence="2 3">
    <name type="scientific">Chara braunii</name>
    <name type="common">Braun's stonewort</name>
    <dbReference type="NCBI Taxonomy" id="69332"/>
    <lineage>
        <taxon>Eukaryota</taxon>
        <taxon>Viridiplantae</taxon>
        <taxon>Streptophyta</taxon>
        <taxon>Charophyceae</taxon>
        <taxon>Charales</taxon>
        <taxon>Characeae</taxon>
        <taxon>Chara</taxon>
    </lineage>
</organism>
<feature type="compositionally biased region" description="Polar residues" evidence="1">
    <location>
        <begin position="201"/>
        <end position="214"/>
    </location>
</feature>
<feature type="region of interest" description="Disordered" evidence="1">
    <location>
        <begin position="1"/>
        <end position="34"/>
    </location>
</feature>
<proteinExistence type="predicted"/>
<evidence type="ECO:0000256" key="1">
    <source>
        <dbReference type="SAM" id="MobiDB-lite"/>
    </source>
</evidence>
<dbReference type="AlphaFoldDB" id="A0A388JKU5"/>
<reference evidence="2 3" key="1">
    <citation type="journal article" date="2018" name="Cell">
        <title>The Chara Genome: Secondary Complexity and Implications for Plant Terrestrialization.</title>
        <authorList>
            <person name="Nishiyama T."/>
            <person name="Sakayama H."/>
            <person name="Vries J.D."/>
            <person name="Buschmann H."/>
            <person name="Saint-Marcoux D."/>
            <person name="Ullrich K.K."/>
            <person name="Haas F.B."/>
            <person name="Vanderstraeten L."/>
            <person name="Becker D."/>
            <person name="Lang D."/>
            <person name="Vosolsobe S."/>
            <person name="Rombauts S."/>
            <person name="Wilhelmsson P.K.I."/>
            <person name="Janitza P."/>
            <person name="Kern R."/>
            <person name="Heyl A."/>
            <person name="Rumpler F."/>
            <person name="Villalobos L.I.A.C."/>
            <person name="Clay J.M."/>
            <person name="Skokan R."/>
            <person name="Toyoda A."/>
            <person name="Suzuki Y."/>
            <person name="Kagoshima H."/>
            <person name="Schijlen E."/>
            <person name="Tajeshwar N."/>
            <person name="Catarino B."/>
            <person name="Hetherington A.J."/>
            <person name="Saltykova A."/>
            <person name="Bonnot C."/>
            <person name="Breuninger H."/>
            <person name="Symeonidi A."/>
            <person name="Radhakrishnan G.V."/>
            <person name="Van Nieuwerburgh F."/>
            <person name="Deforce D."/>
            <person name="Chang C."/>
            <person name="Karol K.G."/>
            <person name="Hedrich R."/>
            <person name="Ulvskov P."/>
            <person name="Glockner G."/>
            <person name="Delwiche C.F."/>
            <person name="Petrasek J."/>
            <person name="Van de Peer Y."/>
            <person name="Friml J."/>
            <person name="Beilby M."/>
            <person name="Dolan L."/>
            <person name="Kohara Y."/>
            <person name="Sugano S."/>
            <person name="Fujiyama A."/>
            <person name="Delaux P.-M."/>
            <person name="Quint M."/>
            <person name="TheiBen G."/>
            <person name="Hagemann M."/>
            <person name="Harholt J."/>
            <person name="Dunand C."/>
            <person name="Zachgo S."/>
            <person name="Langdale J."/>
            <person name="Maumus F."/>
            <person name="Straeten D.V.D."/>
            <person name="Gould S.B."/>
            <person name="Rensing S.A."/>
        </authorList>
    </citation>
    <scope>NUCLEOTIDE SEQUENCE [LARGE SCALE GENOMIC DNA]</scope>
    <source>
        <strain evidence="2 3">S276</strain>
    </source>
</reference>
<evidence type="ECO:0000313" key="2">
    <source>
        <dbReference type="EMBL" id="GBG45250.1"/>
    </source>
</evidence>
<gene>
    <name evidence="2" type="ORF">CBR_g78690</name>
</gene>
<dbReference type="Proteomes" id="UP000265515">
    <property type="component" value="Unassembled WGS sequence"/>
</dbReference>
<protein>
    <submittedName>
        <fullName evidence="2">Uncharacterized protein</fullName>
    </submittedName>
</protein>
<sequence>MRNKRGAAVVTETSQPEESPAGKQRADPSTTTMYTPKDLEALRKAYKAALVGKEMAIKEAEKLKERMANMDASRVRISTRKTAMKKTTPRNLKMSFYAVEVEADEEGKEKQRESVNGRLRSIVDVTHDLEVAKMAGFRESMLKELRRAKKQDMEEICMEEGITYIKLNQAKADVAEIKASRNYAAWLKEKDKEPQDEDNADQQYATSNEDAGDE</sequence>
<evidence type="ECO:0000313" key="3">
    <source>
        <dbReference type="Proteomes" id="UP000265515"/>
    </source>
</evidence>
<feature type="region of interest" description="Disordered" evidence="1">
    <location>
        <begin position="188"/>
        <end position="214"/>
    </location>
</feature>
<comment type="caution">
    <text evidence="2">The sequence shown here is derived from an EMBL/GenBank/DDBJ whole genome shotgun (WGS) entry which is preliminary data.</text>
</comment>
<accession>A0A388JKU5</accession>